<name>A0ACB9F7F7_CICIN</name>
<accession>A0ACB9F7F7</accession>
<reference evidence="2" key="1">
    <citation type="journal article" date="2022" name="Mol. Ecol. Resour.">
        <title>The genomes of chicory, endive, great burdock and yacon provide insights into Asteraceae palaeo-polyploidization history and plant inulin production.</title>
        <authorList>
            <person name="Fan W."/>
            <person name="Wang S."/>
            <person name="Wang H."/>
            <person name="Wang A."/>
            <person name="Jiang F."/>
            <person name="Liu H."/>
            <person name="Zhao H."/>
            <person name="Xu D."/>
            <person name="Zhang Y."/>
        </authorList>
    </citation>
    <scope>NUCLEOTIDE SEQUENCE [LARGE SCALE GENOMIC DNA]</scope>
    <source>
        <strain evidence="2">cv. Punajuju</strain>
    </source>
</reference>
<proteinExistence type="predicted"/>
<dbReference type="EMBL" id="CM042011">
    <property type="protein sequence ID" value="KAI3766896.1"/>
    <property type="molecule type" value="Genomic_DNA"/>
</dbReference>
<evidence type="ECO:0000313" key="2">
    <source>
        <dbReference type="Proteomes" id="UP001055811"/>
    </source>
</evidence>
<evidence type="ECO:0000313" key="1">
    <source>
        <dbReference type="EMBL" id="KAI3766896.1"/>
    </source>
</evidence>
<organism evidence="1 2">
    <name type="scientific">Cichorium intybus</name>
    <name type="common">Chicory</name>
    <dbReference type="NCBI Taxonomy" id="13427"/>
    <lineage>
        <taxon>Eukaryota</taxon>
        <taxon>Viridiplantae</taxon>
        <taxon>Streptophyta</taxon>
        <taxon>Embryophyta</taxon>
        <taxon>Tracheophyta</taxon>
        <taxon>Spermatophyta</taxon>
        <taxon>Magnoliopsida</taxon>
        <taxon>eudicotyledons</taxon>
        <taxon>Gunneridae</taxon>
        <taxon>Pentapetalae</taxon>
        <taxon>asterids</taxon>
        <taxon>campanulids</taxon>
        <taxon>Asterales</taxon>
        <taxon>Asteraceae</taxon>
        <taxon>Cichorioideae</taxon>
        <taxon>Cichorieae</taxon>
        <taxon>Cichoriinae</taxon>
        <taxon>Cichorium</taxon>
    </lineage>
</organism>
<sequence>MVQKRQLTEEEYDVSPKHLKLEHSCELVPYLQFTKEDAPLLSDKPIIEFDYGFLSNKIEKDDENTLPGRLSTSSLASSTTSEEEDLKSENTYSYLLRHPPLKEVPIGPQYQAQIPKWNEINPQHDDNEIKFMGFCVISIQDTDTDTDTVGKGKTDCFCENRGSLKCTQQHINEARETLKGKIGNKKFTDLGFGNMGESVAEKWTEDEEQLFHEVVYSNPMSFGQNFWKHLSKVFPSRSNQEIVSYYFNVFMLRKRAEQNRCDPVNVDSDDDEWQGSDESEENDDIRECDSDEHGNGIGNSVTDHYRGNHEFMFEQSDSRVWDIGYFSCSRIESDFLPIEEVFGVESWDFEVINDDKSSN</sequence>
<keyword evidence="2" id="KW-1185">Reference proteome</keyword>
<gene>
    <name evidence="1" type="ORF">L2E82_16975</name>
</gene>
<reference evidence="1 2" key="2">
    <citation type="journal article" date="2022" name="Mol. Ecol. Resour.">
        <title>The genomes of chicory, endive, great burdock and yacon provide insights into Asteraceae paleo-polyploidization history and plant inulin production.</title>
        <authorList>
            <person name="Fan W."/>
            <person name="Wang S."/>
            <person name="Wang H."/>
            <person name="Wang A."/>
            <person name="Jiang F."/>
            <person name="Liu H."/>
            <person name="Zhao H."/>
            <person name="Xu D."/>
            <person name="Zhang Y."/>
        </authorList>
    </citation>
    <scope>NUCLEOTIDE SEQUENCE [LARGE SCALE GENOMIC DNA]</scope>
    <source>
        <strain evidence="2">cv. Punajuju</strain>
        <tissue evidence="1">Leaves</tissue>
    </source>
</reference>
<dbReference type="Proteomes" id="UP001055811">
    <property type="component" value="Linkage Group LG03"/>
</dbReference>
<protein>
    <submittedName>
        <fullName evidence="1">Uncharacterized protein</fullName>
    </submittedName>
</protein>
<comment type="caution">
    <text evidence="1">The sequence shown here is derived from an EMBL/GenBank/DDBJ whole genome shotgun (WGS) entry which is preliminary data.</text>
</comment>